<evidence type="ECO:0000256" key="1">
    <source>
        <dbReference type="SAM" id="MobiDB-lite"/>
    </source>
</evidence>
<dbReference type="Proteomes" id="UP000184188">
    <property type="component" value="Unassembled WGS sequence"/>
</dbReference>
<protein>
    <recommendedName>
        <fullName evidence="2">Utp8 beta-propeller domain-containing protein</fullName>
    </recommendedName>
</protein>
<dbReference type="VEuPathDB" id="FungiDB:ASPZODRAFT_153250"/>
<reference evidence="4" key="1">
    <citation type="journal article" date="2017" name="Genome Biol.">
        <title>Comparative genomics reveals high biological diversity and specific adaptations in the industrially and medically important fungal genus Aspergillus.</title>
        <authorList>
            <person name="de Vries R.P."/>
            <person name="Riley R."/>
            <person name="Wiebenga A."/>
            <person name="Aguilar-Osorio G."/>
            <person name="Amillis S."/>
            <person name="Uchima C.A."/>
            <person name="Anderluh G."/>
            <person name="Asadollahi M."/>
            <person name="Askin M."/>
            <person name="Barry K."/>
            <person name="Battaglia E."/>
            <person name="Bayram O."/>
            <person name="Benocci T."/>
            <person name="Braus-Stromeyer S.A."/>
            <person name="Caldana C."/>
            <person name="Canovas D."/>
            <person name="Cerqueira G.C."/>
            <person name="Chen F."/>
            <person name="Chen W."/>
            <person name="Choi C."/>
            <person name="Clum A."/>
            <person name="Dos Santos R.A."/>
            <person name="Damasio A.R."/>
            <person name="Diallinas G."/>
            <person name="Emri T."/>
            <person name="Fekete E."/>
            <person name="Flipphi M."/>
            <person name="Freyberg S."/>
            <person name="Gallo A."/>
            <person name="Gournas C."/>
            <person name="Habgood R."/>
            <person name="Hainaut M."/>
            <person name="Harispe M.L."/>
            <person name="Henrissat B."/>
            <person name="Hilden K.S."/>
            <person name="Hope R."/>
            <person name="Hossain A."/>
            <person name="Karabika E."/>
            <person name="Karaffa L."/>
            <person name="Karanyi Z."/>
            <person name="Krasevec N."/>
            <person name="Kuo A."/>
            <person name="Kusch H."/>
            <person name="LaButti K."/>
            <person name="Lagendijk E.L."/>
            <person name="Lapidus A."/>
            <person name="Levasseur A."/>
            <person name="Lindquist E."/>
            <person name="Lipzen A."/>
            <person name="Logrieco A.F."/>
            <person name="MacCabe A."/>
            <person name="Maekelae M.R."/>
            <person name="Malavazi I."/>
            <person name="Melin P."/>
            <person name="Meyer V."/>
            <person name="Mielnichuk N."/>
            <person name="Miskei M."/>
            <person name="Molnar A.P."/>
            <person name="Mule G."/>
            <person name="Ngan C.Y."/>
            <person name="Orejas M."/>
            <person name="Orosz E."/>
            <person name="Ouedraogo J.P."/>
            <person name="Overkamp K.M."/>
            <person name="Park H.-S."/>
            <person name="Perrone G."/>
            <person name="Piumi F."/>
            <person name="Punt P.J."/>
            <person name="Ram A.F."/>
            <person name="Ramon A."/>
            <person name="Rauscher S."/>
            <person name="Record E."/>
            <person name="Riano-Pachon D.M."/>
            <person name="Robert V."/>
            <person name="Roehrig J."/>
            <person name="Ruller R."/>
            <person name="Salamov A."/>
            <person name="Salih N.S."/>
            <person name="Samson R.A."/>
            <person name="Sandor E."/>
            <person name="Sanguinetti M."/>
            <person name="Schuetze T."/>
            <person name="Sepcic K."/>
            <person name="Shelest E."/>
            <person name="Sherlock G."/>
            <person name="Sophianopoulou V."/>
            <person name="Squina F.M."/>
            <person name="Sun H."/>
            <person name="Susca A."/>
            <person name="Todd R.B."/>
            <person name="Tsang A."/>
            <person name="Unkles S.E."/>
            <person name="van de Wiele N."/>
            <person name="van Rossen-Uffink D."/>
            <person name="Oliveira J.V."/>
            <person name="Vesth T.C."/>
            <person name="Visser J."/>
            <person name="Yu J.-H."/>
            <person name="Zhou M."/>
            <person name="Andersen M.R."/>
            <person name="Archer D.B."/>
            <person name="Baker S.E."/>
            <person name="Benoit I."/>
            <person name="Brakhage A.A."/>
            <person name="Braus G.H."/>
            <person name="Fischer R."/>
            <person name="Frisvad J.C."/>
            <person name="Goldman G.H."/>
            <person name="Houbraken J."/>
            <person name="Oakley B."/>
            <person name="Pocsi I."/>
            <person name="Scazzocchio C."/>
            <person name="Seiboth B."/>
            <person name="vanKuyk P.A."/>
            <person name="Wortman J."/>
            <person name="Dyer P.S."/>
            <person name="Grigoriev I.V."/>
        </authorList>
    </citation>
    <scope>NUCLEOTIDE SEQUENCE [LARGE SCALE GENOMIC DNA]</scope>
    <source>
        <strain evidence="4">CBS 506.65</strain>
    </source>
</reference>
<evidence type="ECO:0000313" key="3">
    <source>
        <dbReference type="EMBL" id="OJJ44912.1"/>
    </source>
</evidence>
<dbReference type="RefSeq" id="XP_022579422.1">
    <property type="nucleotide sequence ID" value="XM_022725948.1"/>
</dbReference>
<keyword evidence="4" id="KW-1185">Reference proteome</keyword>
<evidence type="ECO:0000313" key="4">
    <source>
        <dbReference type="Proteomes" id="UP000184188"/>
    </source>
</evidence>
<dbReference type="EMBL" id="KV878346">
    <property type="protein sequence ID" value="OJJ44912.1"/>
    <property type="molecule type" value="Genomic_DNA"/>
</dbReference>
<dbReference type="Pfam" id="PF10395">
    <property type="entry name" value="Utp8_b_propeller"/>
    <property type="match status" value="1"/>
</dbReference>
<feature type="compositionally biased region" description="Low complexity" evidence="1">
    <location>
        <begin position="697"/>
        <end position="716"/>
    </location>
</feature>
<feature type="domain" description="Utp8 beta-propeller" evidence="2">
    <location>
        <begin position="8"/>
        <end position="130"/>
    </location>
</feature>
<dbReference type="AlphaFoldDB" id="A0A1L9SCP9"/>
<feature type="region of interest" description="Disordered" evidence="1">
    <location>
        <begin position="697"/>
        <end position="730"/>
    </location>
</feature>
<name>A0A1L9SCP9_9EURO</name>
<dbReference type="STRING" id="1073090.A0A1L9SCP9"/>
<sequence>MDLQTPSVLAQLPRPLHASAGQTQIGEVFSLADSKKRKRYEVVVAVDGEAVNIYNVQTPKLVTSYAVPPQSAFSCRPCSVRRKLTQKASVKRQTYSAVERPERQIKCFFEETSGRGTSAPVLSSSSFSVKDSDSPAIFVGIVPTGVSDEEETEEPFDVLAVHKDGRVRRLAADLQNQRWNLQHSEMAKISSTHEVHSCFLVDFDDLKKSLFRRRQDLAALALSDAMASGSSEPSILLMVSHPSGTDPISLKDVHVHIFAVSAAIEPSGFSADEDRKLRHLLTVDLPELEGQMAVERKNLQWSFHSGSAGLSLSFERGFISFDLSQYAPTVASQFILEEERFLSIMRISPQCVIGAGKSLVAVYDTQYQSMQRSIGTGDILPGSSAAKGPMAFVTYFAKLGVAVATRGSTLLAFDLSSLHIVSSTAPSLKRPRDGLLIDAIGRGVKSSATQWGPVSKKNRTEHMASLGLRSSEQVDQWNRLVDELTKATASKDTSAFDQAVQTFFGTFPTPEQFVHPEIPLFVLSKIFSLEKSTTTTTTTASASDKSSAPSQLRVALWPQRTCAWLVDSGRLSLNNIEIALRRTVKPRVLPPIPTGSLVRALIDLDPQQQKLLYILQSSAVLAPADLAHALKVILQTSTPEATFLPALTVTLQQLHRHPLPAVTAALRESLSRAELMATLHQLRIALATGGFTSRFTETIPELPPLTTSSTTSTDTDPPTPPASSNPLGITTPSPLSLETISDLLLAAVDAIGPSGWITASAATEAGLIADMRAEVSAALAGVEEASYLKGILREYLRYSTDVINTSSTAVATSTSTSTAVATAPAVATNVDVQYEKLNGADLLIYPDESTTTPDESRMLPLSLKAPTADVGRTKIKKSTGEVKSRSNREIGYLRRKAGGKYSFERLVV</sequence>
<evidence type="ECO:0000259" key="2">
    <source>
        <dbReference type="Pfam" id="PF10395"/>
    </source>
</evidence>
<proteinExistence type="predicted"/>
<organism evidence="3 4">
    <name type="scientific">Penicilliopsis zonata CBS 506.65</name>
    <dbReference type="NCBI Taxonomy" id="1073090"/>
    <lineage>
        <taxon>Eukaryota</taxon>
        <taxon>Fungi</taxon>
        <taxon>Dikarya</taxon>
        <taxon>Ascomycota</taxon>
        <taxon>Pezizomycotina</taxon>
        <taxon>Eurotiomycetes</taxon>
        <taxon>Eurotiomycetidae</taxon>
        <taxon>Eurotiales</taxon>
        <taxon>Aspergillaceae</taxon>
        <taxon>Penicilliopsis</taxon>
    </lineage>
</organism>
<accession>A0A1L9SCP9</accession>
<dbReference type="InterPro" id="IPR018843">
    <property type="entry name" value="Utp8_b-prop"/>
</dbReference>
<dbReference type="GeneID" id="34612412"/>
<gene>
    <name evidence="3" type="ORF">ASPZODRAFT_153250</name>
</gene>
<dbReference type="OrthoDB" id="5330858at2759"/>